<dbReference type="InterPro" id="IPR036928">
    <property type="entry name" value="AS_sf"/>
</dbReference>
<gene>
    <name evidence="2" type="ORF">NBRC111894_1585</name>
</gene>
<dbReference type="Proteomes" id="UP000319716">
    <property type="component" value="Unassembled WGS sequence"/>
</dbReference>
<organism evidence="2 3">
    <name type="scientific">Sporolactobacillus inulinus</name>
    <dbReference type="NCBI Taxonomy" id="2078"/>
    <lineage>
        <taxon>Bacteria</taxon>
        <taxon>Bacillati</taxon>
        <taxon>Bacillota</taxon>
        <taxon>Bacilli</taxon>
        <taxon>Bacillales</taxon>
        <taxon>Sporolactobacillaceae</taxon>
        <taxon>Sporolactobacillus</taxon>
    </lineage>
</organism>
<comment type="caution">
    <text evidence="2">The sequence shown here is derived from an EMBL/GenBank/DDBJ whole genome shotgun (WGS) entry which is preliminary data.</text>
</comment>
<keyword evidence="2" id="KW-0808">Transferase</keyword>
<name>A0A4Y1ZAS7_9BACL</name>
<dbReference type="Pfam" id="PF01425">
    <property type="entry name" value="Amidase"/>
    <property type="match status" value="1"/>
</dbReference>
<dbReference type="AlphaFoldDB" id="A0A4Y1ZAS7"/>
<dbReference type="GO" id="GO:0050566">
    <property type="term" value="F:asparaginyl-tRNA synthase (glutamine-hydrolyzing) activity"/>
    <property type="evidence" value="ECO:0007669"/>
    <property type="project" value="UniProtKB-EC"/>
</dbReference>
<reference evidence="2 3" key="1">
    <citation type="submission" date="2017-11" db="EMBL/GenBank/DDBJ databases">
        <title>Draft Genome Sequence of Sporolactobacillus inulinus NBRC 111894 Isolated from Koso, a Japanese Sugar-Vegetable Fermented Beverage.</title>
        <authorList>
            <person name="Chiou T.Y."/>
            <person name="Oshima K."/>
            <person name="Suda W."/>
            <person name="Hattori M."/>
            <person name="Takahashi T."/>
        </authorList>
    </citation>
    <scope>NUCLEOTIDE SEQUENCE [LARGE SCALE GENOMIC DNA]</scope>
    <source>
        <strain evidence="2 3">NBRC111894</strain>
    </source>
</reference>
<protein>
    <submittedName>
        <fullName evidence="2">Aspartyl-tRNA(Asn) amidotransferase subunit A</fullName>
        <ecNumber evidence="2">6.3.5.6</ecNumber>
    </submittedName>
</protein>
<accession>A0A4Y1ZAS7</accession>
<dbReference type="GO" id="GO:0016740">
    <property type="term" value="F:transferase activity"/>
    <property type="evidence" value="ECO:0007669"/>
    <property type="project" value="UniProtKB-KW"/>
</dbReference>
<sequence>MNPDVLHDAEACDVKRSVTKNIGPLFGIPVIVKDNINTAGAMHTTAGAIALENNHAAKDAFVVTQLKKAGAIILGKANLTELANFVFRGNA</sequence>
<dbReference type="PANTHER" id="PTHR42678:SF34">
    <property type="entry name" value="OS04G0183300 PROTEIN"/>
    <property type="match status" value="1"/>
</dbReference>
<dbReference type="InterPro" id="IPR023631">
    <property type="entry name" value="Amidase_dom"/>
</dbReference>
<keyword evidence="2" id="KW-0436">Ligase</keyword>
<feature type="domain" description="Amidase" evidence="1">
    <location>
        <begin position="2"/>
        <end position="85"/>
    </location>
</feature>
<dbReference type="EMBL" id="BEXB01000010">
    <property type="protein sequence ID" value="GAY76031.1"/>
    <property type="molecule type" value="Genomic_DNA"/>
</dbReference>
<dbReference type="SUPFAM" id="SSF75304">
    <property type="entry name" value="Amidase signature (AS) enzymes"/>
    <property type="match status" value="1"/>
</dbReference>
<evidence type="ECO:0000313" key="2">
    <source>
        <dbReference type="EMBL" id="GAY76031.1"/>
    </source>
</evidence>
<evidence type="ECO:0000259" key="1">
    <source>
        <dbReference type="Pfam" id="PF01425"/>
    </source>
</evidence>
<dbReference type="Gene3D" id="3.90.1300.10">
    <property type="entry name" value="Amidase signature (AS) domain"/>
    <property type="match status" value="1"/>
</dbReference>
<evidence type="ECO:0000313" key="3">
    <source>
        <dbReference type="Proteomes" id="UP000319716"/>
    </source>
</evidence>
<dbReference type="PANTHER" id="PTHR42678">
    <property type="entry name" value="AMIDASE"/>
    <property type="match status" value="1"/>
</dbReference>
<proteinExistence type="predicted"/>
<dbReference type="EC" id="6.3.5.6" evidence="2"/>